<evidence type="ECO:0000313" key="5">
    <source>
        <dbReference type="Ensembl" id="ENSTGUP00000025768.1"/>
    </source>
</evidence>
<dbReference type="PANTHER" id="PTHR23003:SF52">
    <property type="entry name" value="SERINE_ARGININE-RICH SPLICING FACTOR 6"/>
    <property type="match status" value="1"/>
</dbReference>
<dbReference type="PANTHER" id="PTHR23003">
    <property type="entry name" value="RNA RECOGNITION MOTIF RRM DOMAIN CONTAINING PROTEIN"/>
    <property type="match status" value="1"/>
</dbReference>
<feature type="domain" description="RRM" evidence="4">
    <location>
        <begin position="1"/>
        <end position="54"/>
    </location>
</feature>
<dbReference type="InterPro" id="IPR000504">
    <property type="entry name" value="RRM_dom"/>
</dbReference>
<reference evidence="5" key="2">
    <citation type="submission" date="2025-08" db="UniProtKB">
        <authorList>
            <consortium name="Ensembl"/>
        </authorList>
    </citation>
    <scope>IDENTIFICATION</scope>
</reference>
<dbReference type="GO" id="GO:0005737">
    <property type="term" value="C:cytoplasm"/>
    <property type="evidence" value="ECO:0007669"/>
    <property type="project" value="TreeGrafter"/>
</dbReference>
<evidence type="ECO:0000256" key="2">
    <source>
        <dbReference type="PROSITE-ProRule" id="PRU00176"/>
    </source>
</evidence>
<protein>
    <submittedName>
        <fullName evidence="5">Serine and arginine rich splicing factor 6</fullName>
    </submittedName>
</protein>
<sequence>MRQAGEVTYADAHKERTNEGVIEFRSYSDMKRALDKLDGTEINGRKIRLVEDKPRSSHRRSYSGSRSRSRSRRRSRSRSRRSRSSRSRSRSVSKSRSRLNPGHEAKTAPVPDRKAGSPDQRANPNPSLTGVHARTADPRRSLRSPGPDPGPGLDLPKKMVKGMLSLSPGPGAGLAPTRRSSSRLQRLAPSRRPKELRPGPAPGLAQSPAHDRDPVQEIRTTSLLSPCTLTEHFPTCQAISVMLVLQKLGFLLAGVNGLRTKA</sequence>
<evidence type="ECO:0000256" key="1">
    <source>
        <dbReference type="ARBA" id="ARBA00022884"/>
    </source>
</evidence>
<dbReference type="Pfam" id="PF00076">
    <property type="entry name" value="RRM_1"/>
    <property type="match status" value="1"/>
</dbReference>
<evidence type="ECO:0000256" key="3">
    <source>
        <dbReference type="SAM" id="MobiDB-lite"/>
    </source>
</evidence>
<dbReference type="InterPro" id="IPR050374">
    <property type="entry name" value="RRT5_SRSF_SR"/>
</dbReference>
<feature type="compositionally biased region" description="Basic residues" evidence="3">
    <location>
        <begin position="56"/>
        <end position="97"/>
    </location>
</feature>
<dbReference type="Gene3D" id="3.30.70.330">
    <property type="match status" value="1"/>
</dbReference>
<evidence type="ECO:0000313" key="6">
    <source>
        <dbReference type="Proteomes" id="UP000007754"/>
    </source>
</evidence>
<feature type="compositionally biased region" description="Basic and acidic residues" evidence="3">
    <location>
        <begin position="101"/>
        <end position="116"/>
    </location>
</feature>
<dbReference type="GO" id="GO:0005634">
    <property type="term" value="C:nucleus"/>
    <property type="evidence" value="ECO:0007669"/>
    <property type="project" value="TreeGrafter"/>
</dbReference>
<organism evidence="5 6">
    <name type="scientific">Taeniopygia guttata</name>
    <name type="common">Zebra finch</name>
    <name type="synonym">Poephila guttata</name>
    <dbReference type="NCBI Taxonomy" id="59729"/>
    <lineage>
        <taxon>Eukaryota</taxon>
        <taxon>Metazoa</taxon>
        <taxon>Chordata</taxon>
        <taxon>Craniata</taxon>
        <taxon>Vertebrata</taxon>
        <taxon>Euteleostomi</taxon>
        <taxon>Archelosauria</taxon>
        <taxon>Archosauria</taxon>
        <taxon>Dinosauria</taxon>
        <taxon>Saurischia</taxon>
        <taxon>Theropoda</taxon>
        <taxon>Coelurosauria</taxon>
        <taxon>Aves</taxon>
        <taxon>Neognathae</taxon>
        <taxon>Neoaves</taxon>
        <taxon>Telluraves</taxon>
        <taxon>Australaves</taxon>
        <taxon>Passeriformes</taxon>
        <taxon>Passeroidea</taxon>
        <taxon>Estrildidae</taxon>
        <taxon>Estrildinae</taxon>
        <taxon>Taeniopygia</taxon>
    </lineage>
</organism>
<reference evidence="5 6" key="1">
    <citation type="journal article" date="2010" name="Nature">
        <title>The genome of a songbird.</title>
        <authorList>
            <person name="Warren W.C."/>
            <person name="Clayton D.F."/>
            <person name="Ellegren H."/>
            <person name="Arnold A.P."/>
            <person name="Hillier L.W."/>
            <person name="Kunstner A."/>
            <person name="Searle S."/>
            <person name="White S."/>
            <person name="Vilella A.J."/>
            <person name="Fairley S."/>
            <person name="Heger A."/>
            <person name="Kong L."/>
            <person name="Ponting C.P."/>
            <person name="Jarvis E.D."/>
            <person name="Mello C.V."/>
            <person name="Minx P."/>
            <person name="Lovell P."/>
            <person name="Velho T.A."/>
            <person name="Ferris M."/>
            <person name="Balakrishnan C.N."/>
            <person name="Sinha S."/>
            <person name="Blatti C."/>
            <person name="London S.E."/>
            <person name="Li Y."/>
            <person name="Lin Y.C."/>
            <person name="George J."/>
            <person name="Sweedler J."/>
            <person name="Southey B."/>
            <person name="Gunaratne P."/>
            <person name="Watson M."/>
            <person name="Nam K."/>
            <person name="Backstrom N."/>
            <person name="Smeds L."/>
            <person name="Nabholz B."/>
            <person name="Itoh Y."/>
            <person name="Whitney O."/>
            <person name="Pfenning A.R."/>
            <person name="Howard J."/>
            <person name="Volker M."/>
            <person name="Skinner B.M."/>
            <person name="Griffin D.K."/>
            <person name="Ye L."/>
            <person name="McLaren W.M."/>
            <person name="Flicek P."/>
            <person name="Quesada V."/>
            <person name="Velasco G."/>
            <person name="Lopez-Otin C."/>
            <person name="Puente X.S."/>
            <person name="Olender T."/>
            <person name="Lancet D."/>
            <person name="Smit A.F."/>
            <person name="Hubley R."/>
            <person name="Konkel M.K."/>
            <person name="Walker J.A."/>
            <person name="Batzer M.A."/>
            <person name="Gu W."/>
            <person name="Pollock D.D."/>
            <person name="Chen L."/>
            <person name="Cheng Z."/>
            <person name="Eichler E.E."/>
            <person name="Stapley J."/>
            <person name="Slate J."/>
            <person name="Ekblom R."/>
            <person name="Birkhead T."/>
            <person name="Burke T."/>
            <person name="Burt D."/>
            <person name="Scharff C."/>
            <person name="Adam I."/>
            <person name="Richard H."/>
            <person name="Sultan M."/>
            <person name="Soldatov A."/>
            <person name="Lehrach H."/>
            <person name="Edwards S.V."/>
            <person name="Yang S.P."/>
            <person name="Li X."/>
            <person name="Graves T."/>
            <person name="Fulton L."/>
            <person name="Nelson J."/>
            <person name="Chinwalla A."/>
            <person name="Hou S."/>
            <person name="Mardis E.R."/>
            <person name="Wilson R.K."/>
        </authorList>
    </citation>
    <scope>NUCLEOTIDE SEQUENCE [LARGE SCALE GENOMIC DNA]</scope>
</reference>
<feature type="region of interest" description="Disordered" evidence="3">
    <location>
        <begin position="37"/>
        <end position="215"/>
    </location>
</feature>
<dbReference type="Ensembl" id="ENSTGUT00000024394.1">
    <property type="protein sequence ID" value="ENSTGUP00000025768.1"/>
    <property type="gene ID" value="ENSTGUG00000003455.2"/>
</dbReference>
<dbReference type="InterPro" id="IPR035979">
    <property type="entry name" value="RBD_domain_sf"/>
</dbReference>
<dbReference type="Proteomes" id="UP000007754">
    <property type="component" value="Chromosome 20"/>
</dbReference>
<dbReference type="FunFam" id="3.30.70.330:FF:000380">
    <property type="entry name" value="Serine/arginine-rich splicing factor 4 isoform X1"/>
    <property type="match status" value="1"/>
</dbReference>
<evidence type="ECO:0000259" key="4">
    <source>
        <dbReference type="PROSITE" id="PS50102"/>
    </source>
</evidence>
<dbReference type="GeneTree" id="ENSGT00940000155448"/>
<dbReference type="PROSITE" id="PS50102">
    <property type="entry name" value="RRM"/>
    <property type="match status" value="1"/>
</dbReference>
<proteinExistence type="predicted"/>
<name>A0A674GTJ6_TAEGU</name>
<reference evidence="5" key="3">
    <citation type="submission" date="2025-09" db="UniProtKB">
        <authorList>
            <consortium name="Ensembl"/>
        </authorList>
    </citation>
    <scope>IDENTIFICATION</scope>
</reference>
<accession>A0A674GTJ6</accession>
<dbReference type="SUPFAM" id="SSF54928">
    <property type="entry name" value="RNA-binding domain, RBD"/>
    <property type="match status" value="1"/>
</dbReference>
<dbReference type="InterPro" id="IPR012677">
    <property type="entry name" value="Nucleotide-bd_a/b_plait_sf"/>
</dbReference>
<gene>
    <name evidence="5" type="primary">SRSF6</name>
</gene>
<keyword evidence="6" id="KW-1185">Reference proteome</keyword>
<keyword evidence="1 2" id="KW-0694">RNA-binding</keyword>
<dbReference type="AlphaFoldDB" id="A0A674GTJ6"/>
<dbReference type="GO" id="GO:0003729">
    <property type="term" value="F:mRNA binding"/>
    <property type="evidence" value="ECO:0007669"/>
    <property type="project" value="TreeGrafter"/>
</dbReference>
<feature type="region of interest" description="Disordered" evidence="3">
    <location>
        <begin position="1"/>
        <end position="20"/>
    </location>
</feature>